<reference evidence="2 3" key="1">
    <citation type="submission" date="2021-08" db="EMBL/GenBank/DDBJ databases">
        <title>Draft genome sequence of Spirulina subsalsa with high tolerance to salinity and hype-accumulation of phycocyanin.</title>
        <authorList>
            <person name="Pei H."/>
            <person name="Jiang L."/>
        </authorList>
    </citation>
    <scope>NUCLEOTIDE SEQUENCE [LARGE SCALE GENOMIC DNA]</scope>
    <source>
        <strain evidence="2 3">FACHB-351</strain>
    </source>
</reference>
<keyword evidence="2" id="KW-0378">Hydrolase</keyword>
<dbReference type="Proteomes" id="UP001526426">
    <property type="component" value="Unassembled WGS sequence"/>
</dbReference>
<dbReference type="InterPro" id="IPR010802">
    <property type="entry name" value="DUF1400"/>
</dbReference>
<evidence type="ECO:0000313" key="3">
    <source>
        <dbReference type="Proteomes" id="UP001526426"/>
    </source>
</evidence>
<sequence length="209" mass="23270">MDSQAGKLARGLSHPVQKALRWGGMCAVGVGSSLLVAQAPTPAAERVIITYGPLRQSVLVEDLERFVETGEMSSSVRFLVNLSGQEPENVRQVLDYKVGVNFLFLHNVLNTLPGEYLLFETGNFIHTKSRRANIQSLRAALVLSARENNEISILEFLQNYPTQDMYIDGVAVTRFSRQVSRFVDQFRGFVELPIAIIQDFLGGFLCDCD</sequence>
<dbReference type="GO" id="GO:0016787">
    <property type="term" value="F:hydrolase activity"/>
    <property type="evidence" value="ECO:0007669"/>
    <property type="project" value="UniProtKB-KW"/>
</dbReference>
<proteinExistence type="predicted"/>
<accession>A0ABT3L457</accession>
<dbReference type="EMBL" id="JAIHOM010000032">
    <property type="protein sequence ID" value="MCW6036276.1"/>
    <property type="molecule type" value="Genomic_DNA"/>
</dbReference>
<name>A0ABT3L457_9CYAN</name>
<gene>
    <name evidence="2" type="ORF">K4A83_08320</name>
</gene>
<keyword evidence="3" id="KW-1185">Reference proteome</keyword>
<protein>
    <submittedName>
        <fullName evidence="2">Alpha/beta hydrolase</fullName>
    </submittedName>
</protein>
<feature type="domain" description="DUF1400" evidence="1">
    <location>
        <begin position="43"/>
        <end position="168"/>
    </location>
</feature>
<dbReference type="Pfam" id="PF07176">
    <property type="entry name" value="DUF1400"/>
    <property type="match status" value="1"/>
</dbReference>
<dbReference type="RefSeq" id="WP_265264024.1">
    <property type="nucleotide sequence ID" value="NZ_JAIHOM010000032.1"/>
</dbReference>
<organism evidence="2 3">
    <name type="scientific">Spirulina subsalsa FACHB-351</name>
    <dbReference type="NCBI Taxonomy" id="234711"/>
    <lineage>
        <taxon>Bacteria</taxon>
        <taxon>Bacillati</taxon>
        <taxon>Cyanobacteriota</taxon>
        <taxon>Cyanophyceae</taxon>
        <taxon>Spirulinales</taxon>
        <taxon>Spirulinaceae</taxon>
        <taxon>Spirulina</taxon>
    </lineage>
</organism>
<evidence type="ECO:0000313" key="2">
    <source>
        <dbReference type="EMBL" id="MCW6036276.1"/>
    </source>
</evidence>
<evidence type="ECO:0000259" key="1">
    <source>
        <dbReference type="Pfam" id="PF07176"/>
    </source>
</evidence>
<comment type="caution">
    <text evidence="2">The sequence shown here is derived from an EMBL/GenBank/DDBJ whole genome shotgun (WGS) entry which is preliminary data.</text>
</comment>